<dbReference type="InterPro" id="IPR042481">
    <property type="entry name" value="CCDC57"/>
</dbReference>
<proteinExistence type="predicted"/>
<gene>
    <name evidence="4" type="primary">CCDC57</name>
</gene>
<accession>A0ABM3P729</accession>
<evidence type="ECO:0000313" key="3">
    <source>
        <dbReference type="Proteomes" id="UP001652583"/>
    </source>
</evidence>
<feature type="compositionally biased region" description="Pro residues" evidence="2">
    <location>
        <begin position="781"/>
        <end position="790"/>
    </location>
</feature>
<dbReference type="PANTHER" id="PTHR46725">
    <property type="entry name" value="COILED-COIL DOMAIN-CONTAINING PROTEIN 57"/>
    <property type="match status" value="1"/>
</dbReference>
<protein>
    <submittedName>
        <fullName evidence="4">Coiled-coil domain-containing protein 57 isoform X1</fullName>
    </submittedName>
</protein>
<feature type="coiled-coil region" evidence="1">
    <location>
        <begin position="310"/>
        <end position="408"/>
    </location>
</feature>
<evidence type="ECO:0000256" key="1">
    <source>
        <dbReference type="SAM" id="Coils"/>
    </source>
</evidence>
<sequence length="1080" mass="120573">MLPPPSEQALGQLLARKEEEWRALRAHRCQLQEAALQDAHSQLHEAQGALRRLREDFVYNLQVLDERDRELERYDTAFAQARAREEARQAEVSELRMEAARLRRALASEARRLDDLQRRHQLNLEEHRLELERAHSEKNGEIDQQREQYENLKWRLERKLEELDGELALQRQELLLERESEMQKREHEFRLQADRMSNEVLTHELKVKLLGKELAALKEAAAQAAESLRSAEAANSELQDQLQRSGQELRDLAAAKDARIKDLEGQLHLEQQARKKEEEAFRRKHEALDHLAREKDAVLVAVKGAHVEQLQALEARALDLQAHGDSLELQLRRAERRQAEALKEKDAAMDKLREEASALKSGWDAQVAQLSKDLISKDLRIQALQEEAVELKAQLARCQQDVGRYKQQLLAAAEREQCLQRDKVQLELDWRHRCDSRERDHYRASEDLLQALTAARDQVAAKLQETERTLCDQEVVLKALTLERDQAVQALRTRGLLPEKEVLLRHREEEGSESFPSSEIQRLQEQNASLRRAVAEMREEMETLNDQVLPPEQSGGHPSDPAQPLPKAAAEAAAPDYIMVLETEIRNLKHKFETLEGQVEDVLDPSKMSSSHSDVQASVHILAEVPGGAVPADGTPVGLALGRLRNRTHLLNFLVARLRQKLLQKPLGADTVQHELPHEVGQVHLEALELQKQVAELEEHIGSHWRLRALDQVALARQVPADQGPKGTKDQKPQPPQVSSVPRLQRKLKEAAREIIRLRLEKEQLLEAGNRLRAELGRGPGKPPHQPLPTPEAWNQSGAPLGQVKPHSAAQGSKSAETERSSGHPGEARPHLAQSVSRRSSPPGCTAGAEAGSGQRQHGISRATYRSARQKESRSPKPHLAQESREEKSHHTRSSSSPASGPLQDTWKLLDLGSSPSGLTSQDDSVPAQTFAEPLATAAQGGCEPPGGGLPRQLLEAGGGGRAVRGGVIGPETLGCSLESPSCPLADRDQSPGRQTSDPEPTGPDESRLRVPAGPRQRAAGRRVQGPCRPCGAAAGWRVCPVRDDAILLLLLGGRWPTSQIFPFSKRTGSLAFYIERFRF</sequence>
<feature type="region of interest" description="Disordered" evidence="2">
    <location>
        <begin position="979"/>
        <end position="1025"/>
    </location>
</feature>
<evidence type="ECO:0000313" key="4">
    <source>
        <dbReference type="RefSeq" id="XP_053067474.1"/>
    </source>
</evidence>
<dbReference type="Proteomes" id="UP001652583">
    <property type="component" value="Chromosome E1"/>
</dbReference>
<reference evidence="4" key="1">
    <citation type="submission" date="2025-08" db="UniProtKB">
        <authorList>
            <consortium name="RefSeq"/>
        </authorList>
    </citation>
    <scope>IDENTIFICATION</scope>
    <source>
        <tissue evidence="4">Blood</tissue>
    </source>
</reference>
<feature type="coiled-coil region" evidence="1">
    <location>
        <begin position="214"/>
        <end position="280"/>
    </location>
</feature>
<name>A0ABM3P729_ACIJB</name>
<feature type="compositionally biased region" description="Basic and acidic residues" evidence="2">
    <location>
        <begin position="869"/>
        <end position="889"/>
    </location>
</feature>
<organism evidence="3 4">
    <name type="scientific">Acinonyx jubatus</name>
    <name type="common">Cheetah</name>
    <dbReference type="NCBI Taxonomy" id="32536"/>
    <lineage>
        <taxon>Eukaryota</taxon>
        <taxon>Metazoa</taxon>
        <taxon>Chordata</taxon>
        <taxon>Craniata</taxon>
        <taxon>Vertebrata</taxon>
        <taxon>Euteleostomi</taxon>
        <taxon>Mammalia</taxon>
        <taxon>Eutheria</taxon>
        <taxon>Laurasiatheria</taxon>
        <taxon>Carnivora</taxon>
        <taxon>Feliformia</taxon>
        <taxon>Felidae</taxon>
        <taxon>Felinae</taxon>
        <taxon>Acinonyx</taxon>
    </lineage>
</organism>
<feature type="region of interest" description="Disordered" evidence="2">
    <location>
        <begin position="774"/>
        <end position="960"/>
    </location>
</feature>
<feature type="compositionally biased region" description="Polar residues" evidence="2">
    <location>
        <begin position="914"/>
        <end position="928"/>
    </location>
</feature>
<feature type="region of interest" description="Disordered" evidence="2">
    <location>
        <begin position="548"/>
        <end position="570"/>
    </location>
</feature>
<feature type="coiled-coil region" evidence="1">
    <location>
        <begin position="92"/>
        <end position="173"/>
    </location>
</feature>
<feature type="compositionally biased region" description="Basic and acidic residues" evidence="2">
    <location>
        <begin position="816"/>
        <end position="830"/>
    </location>
</feature>
<keyword evidence="3" id="KW-1185">Reference proteome</keyword>
<feature type="compositionally biased region" description="Low complexity" evidence="2">
    <location>
        <begin position="1010"/>
        <end position="1025"/>
    </location>
</feature>
<feature type="coiled-coil region" evidence="1">
    <location>
        <begin position="520"/>
        <end position="547"/>
    </location>
</feature>
<feature type="region of interest" description="Disordered" evidence="2">
    <location>
        <begin position="721"/>
        <end position="745"/>
    </location>
</feature>
<evidence type="ECO:0000256" key="2">
    <source>
        <dbReference type="SAM" id="MobiDB-lite"/>
    </source>
</evidence>
<dbReference type="GeneID" id="106986314"/>
<dbReference type="RefSeq" id="XP_053067474.1">
    <property type="nucleotide sequence ID" value="XM_053211499.1"/>
</dbReference>
<keyword evidence="1" id="KW-0175">Coiled coil</keyword>
<dbReference type="PANTHER" id="PTHR46725:SF1">
    <property type="entry name" value="COILED-COIL DOMAIN-CONTAINING PROTEIN 57"/>
    <property type="match status" value="1"/>
</dbReference>